<name>A0ABU4X123_9HYPH</name>
<dbReference type="PROSITE" id="PS51898">
    <property type="entry name" value="TYR_RECOMBINASE"/>
    <property type="match status" value="1"/>
</dbReference>
<organism evidence="5 6">
    <name type="scientific">Mesorhizobium australafricanum</name>
    <dbReference type="NCBI Taxonomy" id="3072311"/>
    <lineage>
        <taxon>Bacteria</taxon>
        <taxon>Pseudomonadati</taxon>
        <taxon>Pseudomonadota</taxon>
        <taxon>Alphaproteobacteria</taxon>
        <taxon>Hyphomicrobiales</taxon>
        <taxon>Phyllobacteriaceae</taxon>
        <taxon>Mesorhizobium</taxon>
    </lineage>
</organism>
<accession>A0ABU4X123</accession>
<sequence length="412" mass="47201">MPVRPVHHGRNGQSMLLIFQHFFFNINSLVAIAATPLYAKIRPFSPRFDLSVHTERTRKMATYTKLSSGSWRVQVRRKGRYVSETFLRRDDARRWATETERQVDRGETPTKSRIARLKTFGELIDLHIDDMCDVGKSPRRSKAAALNLLQRHLGKCNIAALDRERLIRFGRDRAAQGAGPMTLGIDIGFIKLILSHAAAVHGLPVKVEPVDLARIALKRLGLVGKGCERDRRPTQDELDRLIAHFDLNPLQIAPVGRIIRFAVATAMRQEEICKARWSDLESRTRMLLIRDRKDPRNKKGNNQRIPLFSATGYDAWAILEEQRAKRTNDDDRIFPFNHKSVGTAFRRGCADLSIHDLHFHDLRHEGTSRLFEAGFTIEQVALVTGHKDWKMLRRYTHLKPEMLHTIHAAKAA</sequence>
<dbReference type="RefSeq" id="WP_320216015.1">
    <property type="nucleotide sequence ID" value="NZ_JAVIIS010000032.1"/>
</dbReference>
<dbReference type="SUPFAM" id="SSF56349">
    <property type="entry name" value="DNA breaking-rejoining enzymes"/>
    <property type="match status" value="1"/>
</dbReference>
<dbReference type="Proteomes" id="UP001272097">
    <property type="component" value="Unassembled WGS sequence"/>
</dbReference>
<keyword evidence="2" id="KW-0233">DNA recombination</keyword>
<evidence type="ECO:0000313" key="5">
    <source>
        <dbReference type="EMBL" id="MDX8442015.1"/>
    </source>
</evidence>
<evidence type="ECO:0000256" key="3">
    <source>
        <dbReference type="SAM" id="Phobius"/>
    </source>
</evidence>
<gene>
    <name evidence="5" type="ORF">RFM51_20735</name>
</gene>
<dbReference type="PANTHER" id="PTHR30349">
    <property type="entry name" value="PHAGE INTEGRASE-RELATED"/>
    <property type="match status" value="1"/>
</dbReference>
<evidence type="ECO:0000256" key="2">
    <source>
        <dbReference type="ARBA" id="ARBA00023172"/>
    </source>
</evidence>
<proteinExistence type="predicted"/>
<evidence type="ECO:0000259" key="4">
    <source>
        <dbReference type="PROSITE" id="PS51898"/>
    </source>
</evidence>
<evidence type="ECO:0000313" key="6">
    <source>
        <dbReference type="Proteomes" id="UP001272097"/>
    </source>
</evidence>
<dbReference type="Pfam" id="PF00589">
    <property type="entry name" value="Phage_integrase"/>
    <property type="match status" value="1"/>
</dbReference>
<reference evidence="5 6" key="1">
    <citation type="submission" date="2023-08" db="EMBL/GenBank/DDBJ databases">
        <title>Implementing the SeqCode for naming new Mesorhizobium species isolated from Vachellia karroo root nodules.</title>
        <authorList>
            <person name="Van Lill M."/>
        </authorList>
    </citation>
    <scope>NUCLEOTIDE SEQUENCE [LARGE SCALE GENOMIC DNA]</scope>
    <source>
        <strain evidence="5 6">VK3E</strain>
    </source>
</reference>
<keyword evidence="3" id="KW-1133">Transmembrane helix</keyword>
<comment type="caution">
    <text evidence="5">The sequence shown here is derived from an EMBL/GenBank/DDBJ whole genome shotgun (WGS) entry which is preliminary data.</text>
</comment>
<feature type="transmembrane region" description="Helical" evidence="3">
    <location>
        <begin position="15"/>
        <end position="39"/>
    </location>
</feature>
<dbReference type="InterPro" id="IPR011010">
    <property type="entry name" value="DNA_brk_join_enz"/>
</dbReference>
<keyword evidence="3" id="KW-0812">Transmembrane</keyword>
<keyword evidence="3" id="KW-0472">Membrane</keyword>
<dbReference type="PANTHER" id="PTHR30349:SF94">
    <property type="entry name" value="INTEGRASE_RECOMBINASE HI_1414-RELATED"/>
    <property type="match status" value="1"/>
</dbReference>
<dbReference type="InterPro" id="IPR002104">
    <property type="entry name" value="Integrase_catalytic"/>
</dbReference>
<keyword evidence="1" id="KW-0229">DNA integration</keyword>
<dbReference type="EMBL" id="JAVIIS010000032">
    <property type="protein sequence ID" value="MDX8442015.1"/>
    <property type="molecule type" value="Genomic_DNA"/>
</dbReference>
<protein>
    <submittedName>
        <fullName evidence="5">Site-specific integrase</fullName>
    </submittedName>
</protein>
<dbReference type="InterPro" id="IPR050090">
    <property type="entry name" value="Tyrosine_recombinase_XerCD"/>
</dbReference>
<dbReference type="CDD" id="cd00796">
    <property type="entry name" value="INT_Rci_Hp1_C"/>
    <property type="match status" value="1"/>
</dbReference>
<dbReference type="Gene3D" id="1.10.443.10">
    <property type="entry name" value="Intergrase catalytic core"/>
    <property type="match status" value="1"/>
</dbReference>
<dbReference type="InterPro" id="IPR013762">
    <property type="entry name" value="Integrase-like_cat_sf"/>
</dbReference>
<evidence type="ECO:0000256" key="1">
    <source>
        <dbReference type="ARBA" id="ARBA00022908"/>
    </source>
</evidence>
<keyword evidence="6" id="KW-1185">Reference proteome</keyword>
<feature type="domain" description="Tyr recombinase" evidence="4">
    <location>
        <begin position="228"/>
        <end position="408"/>
    </location>
</feature>